<dbReference type="GO" id="GO:0033499">
    <property type="term" value="P:galactose catabolic process via UDP-galactose, Leloir pathway"/>
    <property type="evidence" value="ECO:0007669"/>
    <property type="project" value="TreeGrafter"/>
</dbReference>
<feature type="domain" description="Galactose-1-phosphate uridyl transferase C-terminal" evidence="19">
    <location>
        <begin position="186"/>
        <end position="347"/>
    </location>
</feature>
<feature type="binding site" evidence="15">
    <location>
        <position position="55"/>
    </location>
    <ligand>
        <name>Zn(2+)</name>
        <dbReference type="ChEBI" id="CHEBI:29105"/>
    </ligand>
</feature>
<evidence type="ECO:0000256" key="4">
    <source>
        <dbReference type="ARBA" id="ARBA00012384"/>
    </source>
</evidence>
<feature type="binding site" evidence="16">
    <location>
        <position position="298"/>
    </location>
    <ligand>
        <name>Fe cation</name>
        <dbReference type="ChEBI" id="CHEBI:24875"/>
    </ligand>
</feature>
<feature type="binding site" evidence="14">
    <location>
        <begin position="313"/>
        <end position="314"/>
    </location>
    <ligand>
        <name>UDP-alpha-D-glucose</name>
        <dbReference type="ChEBI" id="CHEBI:58885"/>
        <note>ligand shared between dimeric partners</note>
    </ligand>
</feature>
<evidence type="ECO:0000256" key="8">
    <source>
        <dbReference type="ARBA" id="ARBA00022723"/>
    </source>
</evidence>
<feature type="binding site" evidence="15">
    <location>
        <position position="166"/>
    </location>
    <ligand>
        <name>Zn(2+)</name>
        <dbReference type="ChEBI" id="CHEBI:29105"/>
    </ligand>
</feature>
<evidence type="ECO:0000256" key="2">
    <source>
        <dbReference type="ARBA" id="ARBA00004947"/>
    </source>
</evidence>
<evidence type="ECO:0000259" key="18">
    <source>
        <dbReference type="Pfam" id="PF01087"/>
    </source>
</evidence>
<evidence type="ECO:0000256" key="1">
    <source>
        <dbReference type="ARBA" id="ARBA00001107"/>
    </source>
</evidence>
<dbReference type="PANTHER" id="PTHR11943:SF1">
    <property type="entry name" value="GALACTOSE-1-PHOSPHATE URIDYLYLTRANSFERASE"/>
    <property type="match status" value="1"/>
</dbReference>
<organism evidence="20 21">
    <name type="scientific">Candidatus Thermofonsia Clade 1 bacterium</name>
    <dbReference type="NCBI Taxonomy" id="2364210"/>
    <lineage>
        <taxon>Bacteria</taxon>
        <taxon>Bacillati</taxon>
        <taxon>Chloroflexota</taxon>
        <taxon>Candidatus Thermofontia</taxon>
        <taxon>Candidatus Thermofonsia Clade 1</taxon>
    </lineage>
</organism>
<feature type="binding site" evidence="15">
    <location>
        <position position="115"/>
    </location>
    <ligand>
        <name>Zn(2+)</name>
        <dbReference type="ChEBI" id="CHEBI:29105"/>
    </ligand>
</feature>
<gene>
    <name evidence="20" type="ORF">CUN49_00820</name>
</gene>
<dbReference type="PROSITE" id="PS00117">
    <property type="entry name" value="GAL_P_UDP_TRANSF_I"/>
    <property type="match status" value="1"/>
</dbReference>
<dbReference type="InterPro" id="IPR036265">
    <property type="entry name" value="HIT-like_sf"/>
</dbReference>
<evidence type="ECO:0000256" key="15">
    <source>
        <dbReference type="PIRSR" id="PIRSR000808-3"/>
    </source>
</evidence>
<dbReference type="CDD" id="cd00608">
    <property type="entry name" value="GalT"/>
    <property type="match status" value="1"/>
</dbReference>
<evidence type="ECO:0000256" key="3">
    <source>
        <dbReference type="ARBA" id="ARBA00010951"/>
    </source>
</evidence>
<dbReference type="InterPro" id="IPR019779">
    <property type="entry name" value="GalP_UDPtransf1_His-AS"/>
</dbReference>
<keyword evidence="6 17" id="KW-0808">Transferase</keyword>
<comment type="caution">
    <text evidence="20">The sequence shown here is derived from an EMBL/GenBank/DDBJ whole genome shotgun (WGS) entry which is preliminary data.</text>
</comment>
<evidence type="ECO:0000256" key="5">
    <source>
        <dbReference type="ARBA" id="ARBA00016340"/>
    </source>
</evidence>
<dbReference type="AlphaFoldDB" id="A0A2M8PIF4"/>
<evidence type="ECO:0000313" key="21">
    <source>
        <dbReference type="Proteomes" id="UP000229681"/>
    </source>
</evidence>
<dbReference type="PANTHER" id="PTHR11943">
    <property type="entry name" value="GALACTOSE-1-PHOSPHATE URIDYLYLTRANSFERASE"/>
    <property type="match status" value="1"/>
</dbReference>
<comment type="pathway">
    <text evidence="2 17">Carbohydrate metabolism; galactose metabolism.</text>
</comment>
<dbReference type="FunFam" id="3.30.428.10:FF:000001">
    <property type="entry name" value="Galactose-1-phosphate uridylyltransferase"/>
    <property type="match status" value="1"/>
</dbReference>
<feature type="binding site" description="in other chain" evidence="14">
    <location>
        <position position="325"/>
    </location>
    <ligand>
        <name>UDP-alpha-D-glucose</name>
        <dbReference type="ChEBI" id="CHEBI:58885"/>
        <note>ligand shared between dimeric partners</note>
    </ligand>
</feature>
<dbReference type="NCBIfam" id="NF008724">
    <property type="entry name" value="PRK11720.1"/>
    <property type="match status" value="1"/>
</dbReference>
<feature type="binding site" evidence="15">
    <location>
        <position position="52"/>
    </location>
    <ligand>
        <name>Zn(2+)</name>
        <dbReference type="ChEBI" id="CHEBI:29105"/>
    </ligand>
</feature>
<feature type="binding site" description="in other chain" evidence="14">
    <location>
        <position position="155"/>
    </location>
    <ligand>
        <name>UDP-alpha-D-glucose</name>
        <dbReference type="ChEBI" id="CHEBI:58885"/>
        <note>ligand shared between dimeric partners</note>
    </ligand>
</feature>
<dbReference type="NCBIfam" id="TIGR00209">
    <property type="entry name" value="galT_1"/>
    <property type="match status" value="1"/>
</dbReference>
<feature type="active site" description="Tele-UMP-histidine intermediate" evidence="13">
    <location>
        <position position="168"/>
    </location>
</feature>
<dbReference type="InterPro" id="IPR001937">
    <property type="entry name" value="GalP_UDPtransf1"/>
</dbReference>
<dbReference type="EMBL" id="PGTM01000005">
    <property type="protein sequence ID" value="PJF37331.1"/>
    <property type="molecule type" value="Genomic_DNA"/>
</dbReference>
<dbReference type="EC" id="2.7.7.12" evidence="4 12"/>
<evidence type="ECO:0000256" key="12">
    <source>
        <dbReference type="NCBIfam" id="TIGR00209"/>
    </source>
</evidence>
<evidence type="ECO:0000256" key="17">
    <source>
        <dbReference type="RuleBase" id="RU000506"/>
    </source>
</evidence>
<evidence type="ECO:0000256" key="6">
    <source>
        <dbReference type="ARBA" id="ARBA00022679"/>
    </source>
</evidence>
<dbReference type="UniPathway" id="UPA00214"/>
<dbReference type="Proteomes" id="UP000229681">
    <property type="component" value="Unassembled WGS sequence"/>
</dbReference>
<feature type="binding site" description="in other chain" evidence="14">
    <location>
        <position position="61"/>
    </location>
    <ligand>
        <name>UDP-alpha-D-glucose</name>
        <dbReference type="ChEBI" id="CHEBI:58885"/>
        <note>ligand shared between dimeric partners</note>
    </ligand>
</feature>
<evidence type="ECO:0000259" key="19">
    <source>
        <dbReference type="Pfam" id="PF02744"/>
    </source>
</evidence>
<evidence type="ECO:0000256" key="16">
    <source>
        <dbReference type="PIRSR" id="PIRSR000808-4"/>
    </source>
</evidence>
<evidence type="ECO:0000256" key="9">
    <source>
        <dbReference type="ARBA" id="ARBA00022833"/>
    </source>
</evidence>
<feature type="domain" description="Galactose-1-phosphate uridyl transferase N-terminal" evidence="18">
    <location>
        <begin position="3"/>
        <end position="178"/>
    </location>
</feature>
<name>A0A2M8PIF4_9CHLR</name>
<dbReference type="GO" id="GO:0008270">
    <property type="term" value="F:zinc ion binding"/>
    <property type="evidence" value="ECO:0007669"/>
    <property type="project" value="InterPro"/>
</dbReference>
<comment type="similarity">
    <text evidence="3 17">Belongs to the galactose-1-phosphate uridylyltransferase type 1 family.</text>
</comment>
<evidence type="ECO:0000313" key="20">
    <source>
        <dbReference type="EMBL" id="PJF37331.1"/>
    </source>
</evidence>
<evidence type="ECO:0000256" key="7">
    <source>
        <dbReference type="ARBA" id="ARBA00022695"/>
    </source>
</evidence>
<evidence type="ECO:0000256" key="13">
    <source>
        <dbReference type="PIRSR" id="PIRSR000808-1"/>
    </source>
</evidence>
<dbReference type="FunFam" id="3.30.428.10:FF:000002">
    <property type="entry name" value="Galactose-1-phosphate uridylyltransferase"/>
    <property type="match status" value="1"/>
</dbReference>
<dbReference type="PIRSF" id="PIRSF000808">
    <property type="entry name" value="GalT"/>
    <property type="match status" value="1"/>
</dbReference>
<dbReference type="SUPFAM" id="SSF54197">
    <property type="entry name" value="HIT-like"/>
    <property type="match status" value="2"/>
</dbReference>
<accession>A0A2M8PIF4</accession>
<comment type="catalytic activity">
    <reaction evidence="1 17">
        <text>alpha-D-galactose 1-phosphate + UDP-alpha-D-glucose = alpha-D-glucose 1-phosphate + UDP-alpha-D-galactose</text>
        <dbReference type="Rhea" id="RHEA:13989"/>
        <dbReference type="ChEBI" id="CHEBI:58336"/>
        <dbReference type="ChEBI" id="CHEBI:58601"/>
        <dbReference type="ChEBI" id="CHEBI:58885"/>
        <dbReference type="ChEBI" id="CHEBI:66914"/>
        <dbReference type="EC" id="2.7.7.12"/>
    </reaction>
</comment>
<dbReference type="Pfam" id="PF01087">
    <property type="entry name" value="GalP_UDP_transf"/>
    <property type="match status" value="1"/>
</dbReference>
<evidence type="ECO:0000256" key="14">
    <source>
        <dbReference type="PIRSR" id="PIRSR000808-2"/>
    </source>
</evidence>
<comment type="cofactor">
    <cofactor evidence="16">
        <name>Fe cation</name>
        <dbReference type="ChEBI" id="CHEBI:24875"/>
    </cofactor>
    <text evidence="16">Binds 1 Fe cation per subunit.</text>
</comment>
<dbReference type="Pfam" id="PF02744">
    <property type="entry name" value="GalP_UDP_tr_C"/>
    <property type="match status" value="1"/>
</dbReference>
<dbReference type="GO" id="GO:0008108">
    <property type="term" value="F:UDP-glucose:hexose-1-phosphate uridylyltransferase activity"/>
    <property type="evidence" value="ECO:0007669"/>
    <property type="project" value="UniProtKB-UniRule"/>
</dbReference>
<dbReference type="InterPro" id="IPR005850">
    <property type="entry name" value="GalP_Utransf_C"/>
</dbReference>
<feature type="binding site" evidence="14">
    <location>
        <begin position="28"/>
        <end position="31"/>
    </location>
    <ligand>
        <name>UDP-alpha-D-glucose</name>
        <dbReference type="ChEBI" id="CHEBI:58885"/>
        <note>ligand shared between dimeric partners</note>
    </ligand>
</feature>
<feature type="binding site" evidence="16">
    <location>
        <position position="283"/>
    </location>
    <ligand>
        <name>Fe cation</name>
        <dbReference type="ChEBI" id="CHEBI:24875"/>
    </ligand>
</feature>
<sequence>MMSFSLNDHPHRRYNPLTREWVLVSPHRTKRPWQGQVEAPPLETRPEYDPECYLCPNNVRANGERNPNYSSTYVFTNDFPALLPETPEGVYAPHPLLRAESERGTARVVCFSPRHDLTLAEMEPSAIRLVVDEWCRQYEELGAIPNIGYVLVFENRGAMMGASNPHPHGQIWASEHLPQQILLEDAAQRDYWQTHGRSLLADYLDVELRSGERLIHVNAHFAVLVPFWAVWPFETMLISRRHVGAMTDLSLAERDSLAEALHALTVRYDNLFRIAFPYSAGFHVRPTMAGDWQHWHFHAHFYPPLLRSATVRKFLVGYEMLGTPQRDITPEQAAERLRSLPDVHYRKM</sequence>
<evidence type="ECO:0000256" key="11">
    <source>
        <dbReference type="ARBA" id="ARBA00023277"/>
    </source>
</evidence>
<evidence type="ECO:0000256" key="10">
    <source>
        <dbReference type="ARBA" id="ARBA00023144"/>
    </source>
</evidence>
<protein>
    <recommendedName>
        <fullName evidence="5 12">Galactose-1-phosphate uridylyltransferase</fullName>
        <ecNumber evidence="4 12">2.7.7.12</ecNumber>
    </recommendedName>
</protein>
<feature type="binding site" description="in other chain" evidence="14">
    <location>
        <begin position="77"/>
        <end position="78"/>
    </location>
    <ligand>
        <name>UDP-alpha-D-glucose</name>
        <dbReference type="ChEBI" id="CHEBI:58885"/>
        <note>ligand shared between dimeric partners</note>
    </ligand>
</feature>
<keyword evidence="8 15" id="KW-0479">Metal-binding</keyword>
<feature type="binding site" evidence="16">
    <location>
        <position position="300"/>
    </location>
    <ligand>
        <name>Fe cation</name>
        <dbReference type="ChEBI" id="CHEBI:24875"/>
    </ligand>
</feature>
<reference evidence="20 21" key="1">
    <citation type="submission" date="2017-11" db="EMBL/GenBank/DDBJ databases">
        <title>Evolution of Phototrophy in the Chloroflexi Phylum Driven by Horizontal Gene Transfer.</title>
        <authorList>
            <person name="Ward L.M."/>
            <person name="Hemp J."/>
            <person name="Shih P.M."/>
            <person name="Mcglynn S.E."/>
            <person name="Fischer W."/>
        </authorList>
    </citation>
    <scope>NUCLEOTIDE SEQUENCE [LARGE SCALE GENOMIC DNA]</scope>
    <source>
        <strain evidence="20">JP3_13</strain>
    </source>
</reference>
<feature type="binding site" evidence="14">
    <location>
        <begin position="318"/>
        <end position="319"/>
    </location>
    <ligand>
        <name>UDP-alpha-D-glucose</name>
        <dbReference type="ChEBI" id="CHEBI:58885"/>
        <note>ligand shared between dimeric partners</note>
    </ligand>
</feature>
<keyword evidence="11 17" id="KW-0119">Carbohydrate metabolism</keyword>
<proteinExistence type="inferred from homology"/>
<keyword evidence="10 17" id="KW-0299">Galactose metabolism</keyword>
<keyword evidence="9 15" id="KW-0862">Zinc</keyword>
<dbReference type="Gene3D" id="3.30.428.10">
    <property type="entry name" value="HIT-like"/>
    <property type="match status" value="2"/>
</dbReference>
<dbReference type="GO" id="GO:0005737">
    <property type="term" value="C:cytoplasm"/>
    <property type="evidence" value="ECO:0007669"/>
    <property type="project" value="TreeGrafter"/>
</dbReference>
<keyword evidence="7 17" id="KW-0548">Nucleotidyltransferase</keyword>
<dbReference type="InterPro" id="IPR005849">
    <property type="entry name" value="GalP_Utransf_N"/>
</dbReference>
<feature type="binding site" description="in other chain" evidence="14">
    <location>
        <position position="170"/>
    </location>
    <ligand>
        <name>UDP-alpha-D-glucose</name>
        <dbReference type="ChEBI" id="CHEBI:58885"/>
        <note>ligand shared between dimeric partners</note>
    </ligand>
</feature>
<keyword evidence="16" id="KW-0408">Iron</keyword>
<comment type="cofactor">
    <cofactor evidence="15">
        <name>Zn(2+)</name>
        <dbReference type="ChEBI" id="CHEBI:29105"/>
    </cofactor>
    <text evidence="15">Binds 1 zinc ion per subunit.</text>
</comment>
<feature type="binding site" evidence="16">
    <location>
        <position position="184"/>
    </location>
    <ligand>
        <name>Fe cation</name>
        <dbReference type="ChEBI" id="CHEBI:24875"/>
    </ligand>
</feature>
<feature type="binding site" description="in other chain" evidence="14">
    <location>
        <begin position="161"/>
        <end position="163"/>
    </location>
    <ligand>
        <name>UDP-alpha-D-glucose</name>
        <dbReference type="ChEBI" id="CHEBI:58885"/>
        <note>ligand shared between dimeric partners</note>
    </ligand>
</feature>